<keyword evidence="6" id="KW-0812">Transmembrane</keyword>
<keyword evidence="10" id="KW-0626">Porin</keyword>
<evidence type="ECO:0000256" key="10">
    <source>
        <dbReference type="ARBA" id="ARBA00023114"/>
    </source>
</evidence>
<feature type="signal peptide" evidence="15">
    <location>
        <begin position="1"/>
        <end position="31"/>
    </location>
</feature>
<feature type="domain" description="Polysaccharide export protein N-terminal" evidence="16">
    <location>
        <begin position="81"/>
        <end position="169"/>
    </location>
</feature>
<keyword evidence="12" id="KW-0564">Palmitate</keyword>
<dbReference type="AlphaFoldDB" id="A0AA41Z9L5"/>
<evidence type="ECO:0000313" key="18">
    <source>
        <dbReference type="EMBL" id="MCW6535126.1"/>
    </source>
</evidence>
<proteinExistence type="inferred from homology"/>
<comment type="similarity">
    <text evidence="2">Belongs to the BexD/CtrA/VexA family.</text>
</comment>
<evidence type="ECO:0000256" key="6">
    <source>
        <dbReference type="ARBA" id="ARBA00022692"/>
    </source>
</evidence>
<dbReference type="PANTHER" id="PTHR33619">
    <property type="entry name" value="POLYSACCHARIDE EXPORT PROTEIN GFCE-RELATED"/>
    <property type="match status" value="1"/>
</dbReference>
<keyword evidence="5" id="KW-0762">Sugar transport</keyword>
<evidence type="ECO:0000256" key="14">
    <source>
        <dbReference type="ARBA" id="ARBA00023288"/>
    </source>
</evidence>
<dbReference type="Proteomes" id="UP001165565">
    <property type="component" value="Unassembled WGS sequence"/>
</dbReference>
<dbReference type="InterPro" id="IPR054765">
    <property type="entry name" value="SLBB_dom"/>
</dbReference>
<keyword evidence="8" id="KW-0625">Polysaccharide transport</keyword>
<evidence type="ECO:0000256" key="1">
    <source>
        <dbReference type="ARBA" id="ARBA00004571"/>
    </source>
</evidence>
<dbReference type="InterPro" id="IPR049712">
    <property type="entry name" value="Poly_export"/>
</dbReference>
<feature type="chain" id="PRO_5041340251" evidence="15">
    <location>
        <begin position="32"/>
        <end position="374"/>
    </location>
</feature>
<dbReference type="PANTHER" id="PTHR33619:SF3">
    <property type="entry name" value="POLYSACCHARIDE EXPORT PROTEIN GFCE-RELATED"/>
    <property type="match status" value="1"/>
</dbReference>
<feature type="domain" description="SLBB" evidence="17">
    <location>
        <begin position="257"/>
        <end position="344"/>
    </location>
</feature>
<protein>
    <submittedName>
        <fullName evidence="18">Polysaccharide biosynthesis/export family protein</fullName>
    </submittedName>
</protein>
<name>A0AA41Z9L5_9SPHN</name>
<keyword evidence="4" id="KW-1134">Transmembrane beta strand</keyword>
<keyword evidence="3" id="KW-0813">Transport</keyword>
<comment type="caution">
    <text evidence="18">The sequence shown here is derived from an EMBL/GenBank/DDBJ whole genome shotgun (WGS) entry which is preliminary data.</text>
</comment>
<evidence type="ECO:0000256" key="15">
    <source>
        <dbReference type="SAM" id="SignalP"/>
    </source>
</evidence>
<dbReference type="InterPro" id="IPR003715">
    <property type="entry name" value="Poly_export_N"/>
</dbReference>
<reference evidence="18" key="1">
    <citation type="submission" date="2022-06" db="EMBL/GenBank/DDBJ databases">
        <title>Sphingomonas sp. nov. isolated from rhizosphere soil of tomato.</title>
        <authorList>
            <person name="Dong H."/>
            <person name="Gao R."/>
        </authorList>
    </citation>
    <scope>NUCLEOTIDE SEQUENCE</scope>
    <source>
        <strain evidence="18">MMSM24</strain>
    </source>
</reference>
<evidence type="ECO:0000256" key="7">
    <source>
        <dbReference type="ARBA" id="ARBA00022729"/>
    </source>
</evidence>
<keyword evidence="19" id="KW-1185">Reference proteome</keyword>
<dbReference type="Pfam" id="PF22461">
    <property type="entry name" value="SLBB_2"/>
    <property type="match status" value="1"/>
</dbReference>
<accession>A0AA41Z9L5</accession>
<keyword evidence="7 15" id="KW-0732">Signal</keyword>
<keyword evidence="14" id="KW-0449">Lipoprotein</keyword>
<keyword evidence="9" id="KW-0406">Ion transport</keyword>
<evidence type="ECO:0000256" key="11">
    <source>
        <dbReference type="ARBA" id="ARBA00023136"/>
    </source>
</evidence>
<organism evidence="18 19">
    <name type="scientific">Sphingomonas lycopersici</name>
    <dbReference type="NCBI Taxonomy" id="2951807"/>
    <lineage>
        <taxon>Bacteria</taxon>
        <taxon>Pseudomonadati</taxon>
        <taxon>Pseudomonadota</taxon>
        <taxon>Alphaproteobacteria</taxon>
        <taxon>Sphingomonadales</taxon>
        <taxon>Sphingomonadaceae</taxon>
        <taxon>Sphingomonas</taxon>
    </lineage>
</organism>
<evidence type="ECO:0000313" key="19">
    <source>
        <dbReference type="Proteomes" id="UP001165565"/>
    </source>
</evidence>
<evidence type="ECO:0000256" key="5">
    <source>
        <dbReference type="ARBA" id="ARBA00022597"/>
    </source>
</evidence>
<dbReference type="EMBL" id="JANFAV010000005">
    <property type="protein sequence ID" value="MCW6535126.1"/>
    <property type="molecule type" value="Genomic_DNA"/>
</dbReference>
<dbReference type="RefSeq" id="WP_265268812.1">
    <property type="nucleotide sequence ID" value="NZ_JANFAV010000005.1"/>
</dbReference>
<evidence type="ECO:0000259" key="16">
    <source>
        <dbReference type="Pfam" id="PF02563"/>
    </source>
</evidence>
<evidence type="ECO:0000256" key="8">
    <source>
        <dbReference type="ARBA" id="ARBA00023047"/>
    </source>
</evidence>
<gene>
    <name evidence="18" type="ORF">NEE01_10045</name>
</gene>
<evidence type="ECO:0000256" key="2">
    <source>
        <dbReference type="ARBA" id="ARBA00009450"/>
    </source>
</evidence>
<evidence type="ECO:0000256" key="13">
    <source>
        <dbReference type="ARBA" id="ARBA00023237"/>
    </source>
</evidence>
<evidence type="ECO:0000259" key="17">
    <source>
        <dbReference type="Pfam" id="PF22461"/>
    </source>
</evidence>
<sequence>MTCQAYHRKMLLTAACAGLAMTSGCSTLPQAGPVGKTVTRAGDRGAFNVIEVDANTALPTPPAAPDYTPLPPGWKSDVEAIAPGDVISVTYYEVGARLFSGAPSAPGASFDPTAKEQKIGPIEVDQAGTIRLPYSGTLRAAGRTPAELSRDIEASLRGKSENPQVLVRIEGAAGSSVMIGGEITSRGRVRLTGAREKLLDVITLAGGARGSNADIMVQVNRQGAISEWPLDGMSYANIGGMPMEPGDRVELRRLPQSYAVLGSANRVNRYDLPLRRFSLVEALALSGGPTENVADPAAVFVFRFEKTGDAGVERPTVYHFNMLKPTSYFLGQKFYMTDKDVIYVAGAEANQPSKLLQIIGQVFNPLAIAWQVVK</sequence>
<dbReference type="Gene3D" id="3.10.560.10">
    <property type="entry name" value="Outer membrane lipoprotein wza domain like"/>
    <property type="match status" value="2"/>
</dbReference>
<evidence type="ECO:0000256" key="12">
    <source>
        <dbReference type="ARBA" id="ARBA00023139"/>
    </source>
</evidence>
<dbReference type="Gene3D" id="3.30.1950.10">
    <property type="entry name" value="wza like domain"/>
    <property type="match status" value="1"/>
</dbReference>
<evidence type="ECO:0000256" key="9">
    <source>
        <dbReference type="ARBA" id="ARBA00023065"/>
    </source>
</evidence>
<keyword evidence="13" id="KW-0998">Cell outer membrane</keyword>
<keyword evidence="11" id="KW-0472">Membrane</keyword>
<dbReference type="GO" id="GO:0015159">
    <property type="term" value="F:polysaccharide transmembrane transporter activity"/>
    <property type="evidence" value="ECO:0007669"/>
    <property type="project" value="InterPro"/>
</dbReference>
<dbReference type="Pfam" id="PF02563">
    <property type="entry name" value="Poly_export"/>
    <property type="match status" value="1"/>
</dbReference>
<comment type="subcellular location">
    <subcellularLocation>
        <location evidence="1">Cell outer membrane</location>
        <topology evidence="1">Multi-pass membrane protein</topology>
    </subcellularLocation>
</comment>
<evidence type="ECO:0000256" key="4">
    <source>
        <dbReference type="ARBA" id="ARBA00022452"/>
    </source>
</evidence>
<evidence type="ECO:0000256" key="3">
    <source>
        <dbReference type="ARBA" id="ARBA00022448"/>
    </source>
</evidence>